<dbReference type="PANTHER" id="PTHR43240:SF10">
    <property type="entry name" value="BLL4964 PROTEIN"/>
    <property type="match status" value="1"/>
</dbReference>
<dbReference type="SUPFAM" id="SSF54637">
    <property type="entry name" value="Thioesterase/thiol ester dehydrase-isomerase"/>
    <property type="match status" value="1"/>
</dbReference>
<dbReference type="EMBL" id="JARHUD010000002">
    <property type="protein sequence ID" value="MDF2095226.1"/>
    <property type="molecule type" value="Genomic_DNA"/>
</dbReference>
<comment type="caution">
    <text evidence="3">The sequence shown here is derived from an EMBL/GenBank/DDBJ whole genome shotgun (WGS) entry which is preliminary data.</text>
</comment>
<accession>A0ABT5YJV7</accession>
<keyword evidence="4" id="KW-1185">Reference proteome</keyword>
<keyword evidence="1" id="KW-0378">Hydrolase</keyword>
<evidence type="ECO:0000313" key="3">
    <source>
        <dbReference type="EMBL" id="MDF2095226.1"/>
    </source>
</evidence>
<sequence length="140" mass="14933">MAKITVEDIAEIAKELKWVTLLGITVEKVGEGMSRLRLPASEEVLRPGGTISGPTMMTLADFAMYVAVLGAIGRVEMALTTNLSINFLRPPPPGDLIGDCRLLKLGKRLAYGEVLITSAAVGDGEPVAHSTLTYSIPPER</sequence>
<name>A0ABT5YJV7_9PROT</name>
<dbReference type="RefSeq" id="WP_275820444.1">
    <property type="nucleotide sequence ID" value="NZ_JARHUD010000002.1"/>
</dbReference>
<gene>
    <name evidence="3" type="ORF">P2G67_04475</name>
</gene>
<evidence type="ECO:0000313" key="4">
    <source>
        <dbReference type="Proteomes" id="UP001215503"/>
    </source>
</evidence>
<evidence type="ECO:0000259" key="2">
    <source>
        <dbReference type="Pfam" id="PF03061"/>
    </source>
</evidence>
<protein>
    <submittedName>
        <fullName evidence="3">PaaI family thioesterase</fullName>
    </submittedName>
</protein>
<dbReference type="CDD" id="cd03443">
    <property type="entry name" value="PaaI_thioesterase"/>
    <property type="match status" value="1"/>
</dbReference>
<evidence type="ECO:0000256" key="1">
    <source>
        <dbReference type="ARBA" id="ARBA00022801"/>
    </source>
</evidence>
<dbReference type="Proteomes" id="UP001215503">
    <property type="component" value="Unassembled WGS sequence"/>
</dbReference>
<proteinExistence type="predicted"/>
<dbReference type="PANTHER" id="PTHR43240">
    <property type="entry name" value="1,4-DIHYDROXY-2-NAPHTHOYL-COA THIOESTERASE 1"/>
    <property type="match status" value="1"/>
</dbReference>
<reference evidence="3 4" key="1">
    <citation type="submission" date="2023-03" db="EMBL/GenBank/DDBJ databases">
        <title>Fodinicurvata sp. CAU 1616 isolated from sea sendiment.</title>
        <authorList>
            <person name="Kim W."/>
        </authorList>
    </citation>
    <scope>NUCLEOTIDE SEQUENCE [LARGE SCALE GENOMIC DNA]</scope>
    <source>
        <strain evidence="3 4">CAU 1616</strain>
    </source>
</reference>
<feature type="domain" description="Thioesterase" evidence="2">
    <location>
        <begin position="48"/>
        <end position="118"/>
    </location>
</feature>
<dbReference type="InterPro" id="IPR029069">
    <property type="entry name" value="HotDog_dom_sf"/>
</dbReference>
<dbReference type="InterPro" id="IPR006683">
    <property type="entry name" value="Thioestr_dom"/>
</dbReference>
<dbReference type="Pfam" id="PF03061">
    <property type="entry name" value="4HBT"/>
    <property type="match status" value="1"/>
</dbReference>
<dbReference type="NCBIfam" id="TIGR00369">
    <property type="entry name" value="unchar_dom_1"/>
    <property type="match status" value="1"/>
</dbReference>
<organism evidence="3 4">
    <name type="scientific">Aquibaculum arenosum</name>
    <dbReference type="NCBI Taxonomy" id="3032591"/>
    <lineage>
        <taxon>Bacteria</taxon>
        <taxon>Pseudomonadati</taxon>
        <taxon>Pseudomonadota</taxon>
        <taxon>Alphaproteobacteria</taxon>
        <taxon>Rhodospirillales</taxon>
        <taxon>Rhodovibrionaceae</taxon>
        <taxon>Aquibaculum</taxon>
    </lineage>
</organism>
<dbReference type="InterPro" id="IPR003736">
    <property type="entry name" value="PAAI_dom"/>
</dbReference>
<dbReference type="Gene3D" id="3.10.129.10">
    <property type="entry name" value="Hotdog Thioesterase"/>
    <property type="match status" value="1"/>
</dbReference>